<dbReference type="PROSITE" id="PS50878">
    <property type="entry name" value="RT_POL"/>
    <property type="match status" value="1"/>
</dbReference>
<name>A0A2N9J2J4_FAGSY</name>
<dbReference type="PANTHER" id="PTHR33116:SF86">
    <property type="entry name" value="REVERSE TRANSCRIPTASE DOMAIN-CONTAINING PROTEIN"/>
    <property type="match status" value="1"/>
</dbReference>
<dbReference type="SUPFAM" id="SSF56672">
    <property type="entry name" value="DNA/RNA polymerases"/>
    <property type="match status" value="1"/>
</dbReference>
<evidence type="ECO:0000313" key="2">
    <source>
        <dbReference type="EMBL" id="SPD30814.1"/>
    </source>
</evidence>
<reference evidence="2" key="1">
    <citation type="submission" date="2018-02" db="EMBL/GenBank/DDBJ databases">
        <authorList>
            <person name="Cohen D.B."/>
            <person name="Kent A.D."/>
        </authorList>
    </citation>
    <scope>NUCLEOTIDE SEQUENCE</scope>
</reference>
<protein>
    <recommendedName>
        <fullName evidence="1">Reverse transcriptase domain-containing protein</fullName>
    </recommendedName>
</protein>
<dbReference type="InterPro" id="IPR026960">
    <property type="entry name" value="RVT-Znf"/>
</dbReference>
<dbReference type="CDD" id="cd01650">
    <property type="entry name" value="RT_nLTR_like"/>
    <property type="match status" value="1"/>
</dbReference>
<sequence length="877" mass="100110">MLISYYQELFQTSNPSSIDSMLQCVPNVVTDTMNETLTRPYTAMEVTTALKQMKPLTAPEADGLPPIVYQSQWHKIGEDVTKGVLSCLNSGKLIRSINHTNITLIPKVKSPEKVTEYRPISLCNVLHKIISKVVANRLKTILPSIISETQSAFVPGRLIIDNILVALETLHHMQNKRRVKKGQMALKLDMSKAYDRVEWNFLTALMGKMGFHPKFTSLIHECISTVSYSILINGAPQGNFRPFRGIRQGDPLSPYLFILCAESLHRLIHKSMMEGAISGVALCHRGPKITHLFFADDSLLFCQATMVECRHIQELLDLYEATSGQKLNKEKTALFFSPNTPPQDQDAIKNLLNVPAICSYEKYLGLPSFIGRTKKICFSQIKEKVWSKLKGWKEKLLSQSGREILIKAVAQSIPTYAMSYFKLPIGLCHDLEQLMRNFWWGHQGERRKIHWVQWGKLCKSKEDGGLGFRELRKFNDALLAKQVWRLLHNKDTMFYSVFKARFFPNGNILETNLSSRGSYAWNSIRKATHVISKGMLWRIGDGSHTSIWCDNWLPDPGHRKIISNNQSLPPDTRVKHLFNLNTKEWNHNLIDSLFMPYDAEAIKRVPLCINEIPDSIIWPYSKDGSYTVRSAYHFLRQAEENTQPGPSNNSAQKSLWTNIWALRVPTKVKNFMWRACSESLPTKLNLWKRKVVQEVKCDRCEEGVKDMLHAVWDCKGLTHIWARERWTQNHKATFGNFSTLTTQILAKEEEENRCRFATVSWALWTERNRTRASSKTQAQEDIHKWAIDLWTEYRDANNPTSITRPPRPPTSWNAPSEGHYKANFDGAIFSESNSVGIGVIIRDSQGLVIAALSQKIPHPGTIHAIEALAARRAVVFA</sequence>
<dbReference type="Pfam" id="PF13966">
    <property type="entry name" value="zf-RVT"/>
    <property type="match status" value="1"/>
</dbReference>
<dbReference type="Pfam" id="PF00078">
    <property type="entry name" value="RVT_1"/>
    <property type="match status" value="1"/>
</dbReference>
<dbReference type="CDD" id="cd06222">
    <property type="entry name" value="RNase_H_like"/>
    <property type="match status" value="1"/>
</dbReference>
<evidence type="ECO:0000259" key="1">
    <source>
        <dbReference type="PROSITE" id="PS50878"/>
    </source>
</evidence>
<organism evidence="2">
    <name type="scientific">Fagus sylvatica</name>
    <name type="common">Beechnut</name>
    <dbReference type="NCBI Taxonomy" id="28930"/>
    <lineage>
        <taxon>Eukaryota</taxon>
        <taxon>Viridiplantae</taxon>
        <taxon>Streptophyta</taxon>
        <taxon>Embryophyta</taxon>
        <taxon>Tracheophyta</taxon>
        <taxon>Spermatophyta</taxon>
        <taxon>Magnoliopsida</taxon>
        <taxon>eudicotyledons</taxon>
        <taxon>Gunneridae</taxon>
        <taxon>Pentapetalae</taxon>
        <taxon>rosids</taxon>
        <taxon>fabids</taxon>
        <taxon>Fagales</taxon>
        <taxon>Fagaceae</taxon>
        <taxon>Fagus</taxon>
    </lineage>
</organism>
<dbReference type="PANTHER" id="PTHR33116">
    <property type="entry name" value="REVERSE TRANSCRIPTASE ZINC-BINDING DOMAIN-CONTAINING PROTEIN-RELATED-RELATED"/>
    <property type="match status" value="1"/>
</dbReference>
<dbReference type="InterPro" id="IPR044730">
    <property type="entry name" value="RNase_H-like_dom_plant"/>
</dbReference>
<gene>
    <name evidence="2" type="ORF">FSB_LOCUS58696</name>
</gene>
<dbReference type="AlphaFoldDB" id="A0A2N9J2J4"/>
<dbReference type="EMBL" id="OIVN01006334">
    <property type="protein sequence ID" value="SPD30814.1"/>
    <property type="molecule type" value="Genomic_DNA"/>
</dbReference>
<feature type="domain" description="Reverse transcriptase" evidence="1">
    <location>
        <begin position="86"/>
        <end position="368"/>
    </location>
</feature>
<dbReference type="InterPro" id="IPR000477">
    <property type="entry name" value="RT_dom"/>
</dbReference>
<proteinExistence type="predicted"/>
<dbReference type="InterPro" id="IPR043502">
    <property type="entry name" value="DNA/RNA_pol_sf"/>
</dbReference>
<accession>A0A2N9J2J4</accession>